<proteinExistence type="predicted"/>
<accession>S0DJ80</accession>
<evidence type="ECO:0008006" key="2">
    <source>
        <dbReference type="Google" id="ProtNLM"/>
    </source>
</evidence>
<sequence>MFGKVVFVLAALIATSLGGVTESVTQSVPLPTERMPQNHRVVDMLNCSSLTGKKIELIDTEFKAVEYPCILRASEVVLKNNVFPSSKSNFEIYAFNVTIEGNLFFGAEQDHHIIAHNVDLKNNLYIGQHQIHEIYGSNIKRTRNLYDGNYQVHFLTGRNMMLTETLIKGKYLIYKTLPMIQIVKDRNTTLFGKPLRPNEFVTLPLNLFQTNNVLGVNQSDKVPSGSGIRHLLSALKNRGNSKAVIVQDIVELYDGVLPN</sequence>
<reference evidence="1" key="1">
    <citation type="journal article" date="2013" name="PLoS ONE">
        <title>Adaptive selection on bracovirus genomes drives the specialization of cotesia parasitoid wasps.</title>
        <authorList>
            <person name="Jancek S."/>
            <person name="Bezier A."/>
            <person name="Gayral P."/>
            <person name="Paillusson C."/>
            <person name="Kaiser L."/>
            <person name="Dupas S."/>
            <person name="Le Ru B.P."/>
            <person name="Barbe V."/>
            <person name="Periquet G."/>
            <person name="Drezen J.-M."/>
            <person name="Herniou E.A."/>
        </authorList>
    </citation>
    <scope>NUCLEOTIDE SEQUENCE</scope>
    <source>
        <strain evidence="1">Kitale</strain>
    </source>
</reference>
<gene>
    <name evidence="1" type="primary">ep1-like</name>
    <name evidence="1" type="ORF">CSKBV_5.4</name>
</gene>
<organism evidence="1">
    <name type="scientific">Cotesia sesamiae Kitale bracovirus</name>
    <dbReference type="NCBI Taxonomy" id="452648"/>
    <lineage>
        <taxon>Viruses</taxon>
        <taxon>Viruses incertae sedis</taxon>
        <taxon>Polydnaviriformidae</taxon>
        <taxon>Bracoviriform</taxon>
        <taxon>Cotesia sesamiae bracovirus</taxon>
    </lineage>
</organism>
<evidence type="ECO:0000313" key="1">
    <source>
        <dbReference type="EMBL" id="CCQ19276.1"/>
    </source>
</evidence>
<name>S0DJ80_9VIRU</name>
<protein>
    <recommendedName>
        <fullName evidence="2">EP1-like</fullName>
    </recommendedName>
</protein>
<dbReference type="EMBL" id="HF562909">
    <property type="protein sequence ID" value="CCQ19276.1"/>
    <property type="molecule type" value="Genomic_DNA"/>
</dbReference>